<keyword evidence="3" id="KW-1185">Reference proteome</keyword>
<dbReference type="EMBL" id="RWIU01000002">
    <property type="protein sequence ID" value="RSK44339.1"/>
    <property type="molecule type" value="Genomic_DNA"/>
</dbReference>
<feature type="transmembrane region" description="Helical" evidence="1">
    <location>
        <begin position="44"/>
        <end position="65"/>
    </location>
</feature>
<evidence type="ECO:0008006" key="4">
    <source>
        <dbReference type="Google" id="ProtNLM"/>
    </source>
</evidence>
<feature type="transmembrane region" description="Helical" evidence="1">
    <location>
        <begin position="12"/>
        <end position="32"/>
    </location>
</feature>
<dbReference type="RefSeq" id="WP_125436500.1">
    <property type="nucleotide sequence ID" value="NZ_RWIU01000002.1"/>
</dbReference>
<keyword evidence="1" id="KW-0472">Membrane</keyword>
<gene>
    <name evidence="2" type="ORF">EI293_07330</name>
</gene>
<keyword evidence="1" id="KW-0812">Transmembrane</keyword>
<feature type="transmembrane region" description="Helical" evidence="1">
    <location>
        <begin position="151"/>
        <end position="169"/>
    </location>
</feature>
<proteinExistence type="predicted"/>
<evidence type="ECO:0000313" key="3">
    <source>
        <dbReference type="Proteomes" id="UP000270291"/>
    </source>
</evidence>
<organism evidence="2 3">
    <name type="scientific">Hymenobacter perfusus</name>
    <dbReference type="NCBI Taxonomy" id="1236770"/>
    <lineage>
        <taxon>Bacteria</taxon>
        <taxon>Pseudomonadati</taxon>
        <taxon>Bacteroidota</taxon>
        <taxon>Cytophagia</taxon>
        <taxon>Cytophagales</taxon>
        <taxon>Hymenobacteraceae</taxon>
        <taxon>Hymenobacter</taxon>
    </lineage>
</organism>
<reference evidence="2 3" key="1">
    <citation type="submission" date="2018-12" db="EMBL/GenBank/DDBJ databases">
        <authorList>
            <person name="Feng G."/>
            <person name="Zhu H."/>
        </authorList>
    </citation>
    <scope>NUCLEOTIDE SEQUENCE [LARGE SCALE GENOMIC DNA]</scope>
    <source>
        <strain evidence="2 3">LMG 26000</strain>
    </source>
</reference>
<dbReference type="OrthoDB" id="882711at2"/>
<evidence type="ECO:0000256" key="1">
    <source>
        <dbReference type="SAM" id="Phobius"/>
    </source>
</evidence>
<dbReference type="AlphaFoldDB" id="A0A3R9PRH9"/>
<sequence length="181" mass="20163">MKKNLLLPLFTWTLFTTLVYLVVLYTVLYGWIDNETGLFPADKMILLPVLPGLLMLLIEGIMHAIPIYQHRLEAFRTGESPARWFWLVPLLSLGVLVFCAGLDLLYCQLVDATIPHSYAETVAQISVNSGSVPKDSVVRSFAQLPFFAQNIFLNTITIVLGNFLALLVGRSIAKPLAVKLT</sequence>
<accession>A0A3R9PRH9</accession>
<name>A0A3R9PRH9_9BACT</name>
<keyword evidence="1" id="KW-1133">Transmembrane helix</keyword>
<comment type="caution">
    <text evidence="2">The sequence shown here is derived from an EMBL/GenBank/DDBJ whole genome shotgun (WGS) entry which is preliminary data.</text>
</comment>
<dbReference type="Proteomes" id="UP000270291">
    <property type="component" value="Unassembled WGS sequence"/>
</dbReference>
<evidence type="ECO:0000313" key="2">
    <source>
        <dbReference type="EMBL" id="RSK44339.1"/>
    </source>
</evidence>
<feature type="transmembrane region" description="Helical" evidence="1">
    <location>
        <begin position="85"/>
        <end position="106"/>
    </location>
</feature>
<protein>
    <recommendedName>
        <fullName evidence="4">DUF4199 domain-containing protein</fullName>
    </recommendedName>
</protein>